<accession>A0A252AJL9</accession>
<organism evidence="1 2">
    <name type="scientific">Acetobacter indonesiensis</name>
    <dbReference type="NCBI Taxonomy" id="104101"/>
    <lineage>
        <taxon>Bacteria</taxon>
        <taxon>Pseudomonadati</taxon>
        <taxon>Pseudomonadota</taxon>
        <taxon>Alphaproteobacteria</taxon>
        <taxon>Acetobacterales</taxon>
        <taxon>Acetobacteraceae</taxon>
        <taxon>Acetobacter</taxon>
    </lineage>
</organism>
<feature type="non-terminal residue" evidence="1">
    <location>
        <position position="163"/>
    </location>
</feature>
<dbReference type="AlphaFoldDB" id="A0A252AJL9"/>
<dbReference type="EMBL" id="JOPA01000069">
    <property type="protein sequence ID" value="OUI89842.1"/>
    <property type="molecule type" value="Genomic_DNA"/>
</dbReference>
<comment type="caution">
    <text evidence="1">The sequence shown here is derived from an EMBL/GenBank/DDBJ whole genome shotgun (WGS) entry which is preliminary data.</text>
</comment>
<reference evidence="2" key="1">
    <citation type="submission" date="2014-06" db="EMBL/GenBank/DDBJ databases">
        <authorList>
            <person name="Winans N.J."/>
            <person name="Newell P.D."/>
            <person name="Douglas A.E."/>
        </authorList>
    </citation>
    <scope>NUCLEOTIDE SEQUENCE [LARGE SCALE GENOMIC DNA]</scope>
</reference>
<name>A0A252AJL9_9PROT</name>
<proteinExistence type="predicted"/>
<evidence type="ECO:0000313" key="1">
    <source>
        <dbReference type="EMBL" id="OUI89842.1"/>
    </source>
</evidence>
<sequence length="163" mass="16806">MKSTDDIGLFTALIAESAASGNVATVPATQSTAGDGTASIALGFPPETFIDRSAGGKPPRGQDMNGFLNRLSKAVQALQAGYFGQFNSALAASIGGYPSGSIVSGSVAGTFWVSTSDNNTSVPGDDGETWQSLFFGLLTPSTADARYVRGIWNTTTDQRILSI</sequence>
<evidence type="ECO:0008006" key="3">
    <source>
        <dbReference type="Google" id="ProtNLM"/>
    </source>
</evidence>
<dbReference type="Proteomes" id="UP000194641">
    <property type="component" value="Unassembled WGS sequence"/>
</dbReference>
<evidence type="ECO:0000313" key="2">
    <source>
        <dbReference type="Proteomes" id="UP000194641"/>
    </source>
</evidence>
<gene>
    <name evidence="1" type="ORF">HK17_15390</name>
</gene>
<protein>
    <recommendedName>
        <fullName evidence="3">Tail fiber protein</fullName>
    </recommendedName>
</protein>